<gene>
    <name evidence="2" type="ORF">SAMN05660923_00062</name>
</gene>
<dbReference type="RefSeq" id="WP_093749710.1">
    <property type="nucleotide sequence ID" value="NZ_FNNG01000001.1"/>
</dbReference>
<keyword evidence="3" id="KW-1185">Reference proteome</keyword>
<keyword evidence="1" id="KW-0175">Coiled coil</keyword>
<evidence type="ECO:0000313" key="3">
    <source>
        <dbReference type="Proteomes" id="UP000198828"/>
    </source>
</evidence>
<dbReference type="OrthoDB" id="9792861at2"/>
<accession>A0A1H2Q5I2</accession>
<dbReference type="AlphaFoldDB" id="A0A1H2Q5I2"/>
<evidence type="ECO:0000256" key="1">
    <source>
        <dbReference type="SAM" id="Coils"/>
    </source>
</evidence>
<organism evidence="2 3">
    <name type="scientific">Tepidimicrobium xylanilyticum</name>
    <dbReference type="NCBI Taxonomy" id="1123352"/>
    <lineage>
        <taxon>Bacteria</taxon>
        <taxon>Bacillati</taxon>
        <taxon>Bacillota</taxon>
        <taxon>Tissierellia</taxon>
        <taxon>Tissierellales</taxon>
        <taxon>Tepidimicrobiaceae</taxon>
        <taxon>Tepidimicrobium</taxon>
    </lineage>
</organism>
<dbReference type="Proteomes" id="UP000198828">
    <property type="component" value="Unassembled WGS sequence"/>
</dbReference>
<evidence type="ECO:0000313" key="2">
    <source>
        <dbReference type="EMBL" id="SDW02403.1"/>
    </source>
</evidence>
<sequence>MNDERLENLKQKNIEILKAEIGALLFNLGKTHVGFSGWRKHFCTVENNFTEEDFIEEYGYKTFTRYKGYYTIKNQNKETPFKIDLKSIDDKLLEFFNVKINLNKIKDTKIVNIIYGNAIEEIAKEENINNDVIELVNGIFFRGCENINSGIDKGQPPEKNELEKLWISNAFGSFKEDVSIYMLDRQRICFFNKLANKINRLNKEIKDFSEEDWINLRNFVINEIKSWYSHLLSDSRFPINDVTLWDQAYMTASLFKASLAAMVLEDSNVNEYKNNPQKIKWSILGVQYDKLGLAEKALKPYFVDWYRVAVKKIDAKIKEIVEIDYALGNEIYRDETGIYFIVPENIGEKSGDGYNLELSADFCELKEKIVNAFKEIELDEDKHEIFENEFMPSIFVTKPSRGTMNIAYLLENSRDNFLKSVYSKNFIDKCKEESNNAKNYDGLCQICRLKLGIKKEDFVICDQCDKRRISRFHNWIENINGETIWTGELQDKNGRIALVTVKFELKEWLNGNMLNTILAIIDDWNSKKEELEKNLRIKKGNVLNKTMLKNLISTEGIKYTLQNYTDILLTERTIGDRWEKFMKNKLENNINFNENKIEWKQLKNNQQHYKDIAEILLQFLLRKNPSPARLRRIWETTEEFFIEIKNDLKKLIGIEDWRAKRIVWENVVNDERYKSKEYTYKGLDFWVDEKGNVHLISSIEQAIPIIGNIKGKDDFAEITKKIEKDNKEGSKDWIKEFILEEYDTKKATNIKLDNSKVKYESYLPYLSIIDPTPISWQFIIPAEYLPNVIDKIQEKYKNNFKYVIGKLPLHIGIVIQDYKKPLYIGLKALRKIRRDITSWEDIKKVINYQGFKEIQRKYFKDQSIEETNEPQNYYSLYLIKMKNETNENEYSNAYEFYIQPHEKMKRKLIVIDGMSDLQGEEYKEVKLEIYPNTIDFEFLDTNIRRNDIYYEKGKRILGEKHNRPYTWEEWENFKVFKDYFFDDKDTKKQKINKLNNMVSLIYSKIKDWEGNDESLKKLMLSAFVNTFELNEKDERTGQEKRDCFARLFGEGMTWEKLESMKKDEFNKLLWRFIDMYEFWHKALKKF</sequence>
<dbReference type="EMBL" id="FNNG01000001">
    <property type="protein sequence ID" value="SDW02403.1"/>
    <property type="molecule type" value="Genomic_DNA"/>
</dbReference>
<feature type="coiled-coil region" evidence="1">
    <location>
        <begin position="514"/>
        <end position="541"/>
    </location>
</feature>
<dbReference type="NCBIfam" id="TIGR02682">
    <property type="entry name" value="cas_csx11"/>
    <property type="match status" value="1"/>
</dbReference>
<proteinExistence type="predicted"/>
<dbReference type="InterPro" id="IPR014055">
    <property type="entry name" value="CRISPR-assoc_prot_Csx11"/>
</dbReference>
<protein>
    <submittedName>
        <fullName evidence="2">CRISPR-associated protein, Csx11 family</fullName>
    </submittedName>
</protein>
<name>A0A1H2Q5I2_9FIRM</name>
<reference evidence="2 3" key="1">
    <citation type="submission" date="2016-10" db="EMBL/GenBank/DDBJ databases">
        <authorList>
            <person name="de Groot N.N."/>
        </authorList>
    </citation>
    <scope>NUCLEOTIDE SEQUENCE [LARGE SCALE GENOMIC DNA]</scope>
    <source>
        <strain evidence="2 3">DSM 23310</strain>
    </source>
</reference>